<dbReference type="Proteomes" id="UP000257131">
    <property type="component" value="Unassembled WGS sequence"/>
</dbReference>
<evidence type="ECO:0000256" key="2">
    <source>
        <dbReference type="SAM" id="SignalP"/>
    </source>
</evidence>
<comment type="caution">
    <text evidence="4">The sequence shown here is derived from an EMBL/GenBank/DDBJ whole genome shotgun (WGS) entry which is preliminary data.</text>
</comment>
<accession>A0A3D9BQJ0</accession>
<proteinExistence type="predicted"/>
<keyword evidence="5" id="KW-1185">Reference proteome</keyword>
<gene>
    <name evidence="4" type="ORF">DRV84_11200</name>
</gene>
<evidence type="ECO:0000256" key="1">
    <source>
        <dbReference type="SAM" id="Coils"/>
    </source>
</evidence>
<reference evidence="4 5" key="1">
    <citation type="journal article" date="2017" name="Int. J. Syst. Evol. Microbiol.">
        <title>Rhodosalinus sediminis gen. nov., sp. nov., isolated from marine saltern.</title>
        <authorList>
            <person name="Guo L.Y."/>
            <person name="Ling S.K."/>
            <person name="Li C.M."/>
            <person name="Chen G.J."/>
            <person name="Du Z.J."/>
        </authorList>
    </citation>
    <scope>NUCLEOTIDE SEQUENCE [LARGE SCALE GENOMIC DNA]</scope>
    <source>
        <strain evidence="4 5">WDN1C137</strain>
    </source>
</reference>
<feature type="signal peptide" evidence="2">
    <location>
        <begin position="1"/>
        <end position="20"/>
    </location>
</feature>
<feature type="domain" description="Lysozyme inhibitor LprI-like N-terminal" evidence="3">
    <location>
        <begin position="64"/>
        <end position="162"/>
    </location>
</feature>
<evidence type="ECO:0000313" key="5">
    <source>
        <dbReference type="Proteomes" id="UP000257131"/>
    </source>
</evidence>
<organism evidence="4 5">
    <name type="scientific">Rhodosalinus sediminis</name>
    <dbReference type="NCBI Taxonomy" id="1940533"/>
    <lineage>
        <taxon>Bacteria</taxon>
        <taxon>Pseudomonadati</taxon>
        <taxon>Pseudomonadota</taxon>
        <taxon>Alphaproteobacteria</taxon>
        <taxon>Rhodobacterales</taxon>
        <taxon>Paracoccaceae</taxon>
        <taxon>Rhodosalinus</taxon>
    </lineage>
</organism>
<evidence type="ECO:0000259" key="3">
    <source>
        <dbReference type="Pfam" id="PF07007"/>
    </source>
</evidence>
<dbReference type="EMBL" id="QOHR01000016">
    <property type="protein sequence ID" value="REC55779.1"/>
    <property type="molecule type" value="Genomic_DNA"/>
</dbReference>
<sequence length="170" mass="18774">MRLAVLTAAVGLALSGAAAAQDIDFDIQPTLDCIEEAPRSDHRPICVGEAAQACVRRLRGAGPVDISLCMEQETRYWARRMETALDAMEEKAKAADEAFAKTEMAEKVPFELTEDLALMQTAWEDWREKRCAFEAMLHRGTPDASLAAAWCMVRRTGAQALFLERAVAQD</sequence>
<feature type="chain" id="PRO_5017634479" evidence="2">
    <location>
        <begin position="21"/>
        <end position="170"/>
    </location>
</feature>
<dbReference type="Pfam" id="PF07007">
    <property type="entry name" value="LprI"/>
    <property type="match status" value="1"/>
</dbReference>
<protein>
    <submittedName>
        <fullName evidence="4">DUF1311 domain-containing protein</fullName>
    </submittedName>
</protein>
<keyword evidence="1" id="KW-0175">Coiled coil</keyword>
<dbReference type="Gene3D" id="1.20.1270.180">
    <property type="match status" value="1"/>
</dbReference>
<feature type="coiled-coil region" evidence="1">
    <location>
        <begin position="78"/>
        <end position="105"/>
    </location>
</feature>
<dbReference type="InterPro" id="IPR009739">
    <property type="entry name" value="LprI-like_N"/>
</dbReference>
<keyword evidence="2" id="KW-0732">Signal</keyword>
<dbReference type="AlphaFoldDB" id="A0A3D9BQJ0"/>
<dbReference type="RefSeq" id="WP_115980606.1">
    <property type="nucleotide sequence ID" value="NZ_CAJXNW010000004.1"/>
</dbReference>
<name>A0A3D9BQJ0_9RHOB</name>
<evidence type="ECO:0000313" key="4">
    <source>
        <dbReference type="EMBL" id="REC55779.1"/>
    </source>
</evidence>
<dbReference type="OrthoDB" id="7340239at2"/>